<name>A0AAU9PEW7_9ASTR</name>
<keyword evidence="10" id="KW-0503">Monooxygenase</keyword>
<gene>
    <name evidence="13" type="ORF">LVIROSA_LOCUS34304</name>
</gene>
<keyword evidence="7 12" id="KW-1133">Transmembrane helix</keyword>
<evidence type="ECO:0000256" key="2">
    <source>
        <dbReference type="ARBA" id="ARBA00004167"/>
    </source>
</evidence>
<dbReference type="Gene3D" id="1.10.630.10">
    <property type="entry name" value="Cytochrome P450"/>
    <property type="match status" value="1"/>
</dbReference>
<dbReference type="PANTHER" id="PTHR47955:SF13">
    <property type="entry name" value="CYTOCHROME P450"/>
    <property type="match status" value="1"/>
</dbReference>
<evidence type="ECO:0000256" key="10">
    <source>
        <dbReference type="ARBA" id="ARBA00023033"/>
    </source>
</evidence>
<evidence type="ECO:0000256" key="3">
    <source>
        <dbReference type="ARBA" id="ARBA00010617"/>
    </source>
</evidence>
<dbReference type="GO" id="GO:0004497">
    <property type="term" value="F:monooxygenase activity"/>
    <property type="evidence" value="ECO:0007669"/>
    <property type="project" value="UniProtKB-KW"/>
</dbReference>
<comment type="caution">
    <text evidence="13">The sequence shown here is derived from an EMBL/GenBank/DDBJ whole genome shotgun (WGS) entry which is preliminary data.</text>
</comment>
<evidence type="ECO:0000256" key="8">
    <source>
        <dbReference type="ARBA" id="ARBA00023002"/>
    </source>
</evidence>
<evidence type="ECO:0000313" key="14">
    <source>
        <dbReference type="Proteomes" id="UP001157418"/>
    </source>
</evidence>
<dbReference type="SUPFAM" id="SSF48264">
    <property type="entry name" value="Cytochrome P450"/>
    <property type="match status" value="1"/>
</dbReference>
<feature type="transmembrane region" description="Helical" evidence="12">
    <location>
        <begin position="6"/>
        <end position="22"/>
    </location>
</feature>
<organism evidence="13 14">
    <name type="scientific">Lactuca virosa</name>
    <dbReference type="NCBI Taxonomy" id="75947"/>
    <lineage>
        <taxon>Eukaryota</taxon>
        <taxon>Viridiplantae</taxon>
        <taxon>Streptophyta</taxon>
        <taxon>Embryophyta</taxon>
        <taxon>Tracheophyta</taxon>
        <taxon>Spermatophyta</taxon>
        <taxon>Magnoliopsida</taxon>
        <taxon>eudicotyledons</taxon>
        <taxon>Gunneridae</taxon>
        <taxon>Pentapetalae</taxon>
        <taxon>asterids</taxon>
        <taxon>campanulids</taxon>
        <taxon>Asterales</taxon>
        <taxon>Asteraceae</taxon>
        <taxon>Cichorioideae</taxon>
        <taxon>Cichorieae</taxon>
        <taxon>Lactucinae</taxon>
        <taxon>Lactuca</taxon>
    </lineage>
</organism>
<keyword evidence="8" id="KW-0560">Oxidoreductase</keyword>
<protein>
    <recommendedName>
        <fullName evidence="15">Cytochrome P450</fullName>
    </recommendedName>
</protein>
<comment type="similarity">
    <text evidence="3">Belongs to the cytochrome P450 family.</text>
</comment>
<keyword evidence="11 12" id="KW-0472">Membrane</keyword>
<dbReference type="EMBL" id="CAKMRJ010005634">
    <property type="protein sequence ID" value="CAH1448781.1"/>
    <property type="molecule type" value="Genomic_DNA"/>
</dbReference>
<comment type="subcellular location">
    <subcellularLocation>
        <location evidence="2">Membrane</location>
        <topology evidence="2">Single-pass membrane protein</topology>
    </subcellularLocation>
</comment>
<keyword evidence="9" id="KW-0408">Iron</keyword>
<proteinExistence type="inferred from homology"/>
<dbReference type="InterPro" id="IPR002401">
    <property type="entry name" value="Cyt_P450_E_grp-I"/>
</dbReference>
<evidence type="ECO:0000256" key="6">
    <source>
        <dbReference type="ARBA" id="ARBA00022723"/>
    </source>
</evidence>
<sequence length="309" mass="34460">MDFDITFLVLISSLILSFFVILKRKRNASKSINLPPGPPKLPIIGNVHQIAGALPHHAFRDLAKKYGPIMHMQLGQISAIIVSSPRLAKEVFKTNDLALASRPYALVADIVLYGSSDVALGPYGDYWRQMKKMITVELLSAKKVRSFSGFREQEADHFIEFIRSTCGKPVILRNKVTGMINNIVCKSSFGGNCKQQDVLIEVVDELGRLVSGFYVADLFPEFGFLSVISGLKSKLTQLHKSLDKIFEEIFEERKIKRQSNKESEDDLLDVLLTIKENGGLQFPITDDNIKAVFVNMFSGGTDTSAMTIE</sequence>
<dbReference type="InterPro" id="IPR001128">
    <property type="entry name" value="Cyt_P450"/>
</dbReference>
<dbReference type="GO" id="GO:0020037">
    <property type="term" value="F:heme binding"/>
    <property type="evidence" value="ECO:0007669"/>
    <property type="project" value="InterPro"/>
</dbReference>
<evidence type="ECO:0000256" key="12">
    <source>
        <dbReference type="SAM" id="Phobius"/>
    </source>
</evidence>
<dbReference type="Pfam" id="PF00067">
    <property type="entry name" value="p450"/>
    <property type="match status" value="1"/>
</dbReference>
<dbReference type="GO" id="GO:0005506">
    <property type="term" value="F:iron ion binding"/>
    <property type="evidence" value="ECO:0007669"/>
    <property type="project" value="InterPro"/>
</dbReference>
<evidence type="ECO:0000256" key="5">
    <source>
        <dbReference type="ARBA" id="ARBA00022692"/>
    </source>
</evidence>
<dbReference type="InterPro" id="IPR036396">
    <property type="entry name" value="Cyt_P450_sf"/>
</dbReference>
<dbReference type="GO" id="GO:0016020">
    <property type="term" value="C:membrane"/>
    <property type="evidence" value="ECO:0007669"/>
    <property type="project" value="UniProtKB-SubCell"/>
</dbReference>
<keyword evidence="4" id="KW-0349">Heme</keyword>
<evidence type="ECO:0000256" key="4">
    <source>
        <dbReference type="ARBA" id="ARBA00022617"/>
    </source>
</evidence>
<accession>A0AAU9PEW7</accession>
<dbReference type="Proteomes" id="UP001157418">
    <property type="component" value="Unassembled WGS sequence"/>
</dbReference>
<evidence type="ECO:0000313" key="13">
    <source>
        <dbReference type="EMBL" id="CAH1448781.1"/>
    </source>
</evidence>
<dbReference type="PANTHER" id="PTHR47955">
    <property type="entry name" value="CYTOCHROME P450 FAMILY 71 PROTEIN"/>
    <property type="match status" value="1"/>
</dbReference>
<evidence type="ECO:0000256" key="9">
    <source>
        <dbReference type="ARBA" id="ARBA00023004"/>
    </source>
</evidence>
<evidence type="ECO:0000256" key="11">
    <source>
        <dbReference type="ARBA" id="ARBA00023136"/>
    </source>
</evidence>
<dbReference type="PRINTS" id="PR00463">
    <property type="entry name" value="EP450I"/>
</dbReference>
<keyword evidence="5 12" id="KW-0812">Transmembrane</keyword>
<evidence type="ECO:0000256" key="1">
    <source>
        <dbReference type="ARBA" id="ARBA00001971"/>
    </source>
</evidence>
<evidence type="ECO:0000256" key="7">
    <source>
        <dbReference type="ARBA" id="ARBA00022989"/>
    </source>
</evidence>
<comment type="cofactor">
    <cofactor evidence="1">
        <name>heme</name>
        <dbReference type="ChEBI" id="CHEBI:30413"/>
    </cofactor>
</comment>
<reference evidence="13 14" key="1">
    <citation type="submission" date="2022-01" db="EMBL/GenBank/DDBJ databases">
        <authorList>
            <person name="Xiong W."/>
            <person name="Schranz E."/>
        </authorList>
    </citation>
    <scope>NUCLEOTIDE SEQUENCE [LARGE SCALE GENOMIC DNA]</scope>
</reference>
<keyword evidence="6" id="KW-0479">Metal-binding</keyword>
<dbReference type="AlphaFoldDB" id="A0AAU9PEW7"/>
<evidence type="ECO:0008006" key="15">
    <source>
        <dbReference type="Google" id="ProtNLM"/>
    </source>
</evidence>
<keyword evidence="14" id="KW-1185">Reference proteome</keyword>
<dbReference type="GO" id="GO:0016705">
    <property type="term" value="F:oxidoreductase activity, acting on paired donors, with incorporation or reduction of molecular oxygen"/>
    <property type="evidence" value="ECO:0007669"/>
    <property type="project" value="InterPro"/>
</dbReference>
<dbReference type="GO" id="GO:0051762">
    <property type="term" value="P:sesquiterpene biosynthetic process"/>
    <property type="evidence" value="ECO:0007669"/>
    <property type="project" value="UniProtKB-ARBA"/>
</dbReference>